<dbReference type="RefSeq" id="WP_407329039.1">
    <property type="nucleotide sequence ID" value="NZ_CP136865.1"/>
</dbReference>
<dbReference type="PANTHER" id="PTHR39321:SF3">
    <property type="entry name" value="PHOSPHOPANTETHEINE ADENYLYLTRANSFERASE"/>
    <property type="match status" value="1"/>
</dbReference>
<name>A0ABZ0IFW4_9GAMM</name>
<dbReference type="InterPro" id="IPR004821">
    <property type="entry name" value="Cyt_trans-like"/>
</dbReference>
<dbReference type="CDD" id="cd02165">
    <property type="entry name" value="NMNAT"/>
    <property type="match status" value="1"/>
</dbReference>
<comment type="pathway">
    <text evidence="2 11">Cofactor biosynthesis; NAD(+) biosynthesis; deamido-NAD(+) from nicotinate D-ribonucleotide: step 1/1.</text>
</comment>
<evidence type="ECO:0000256" key="1">
    <source>
        <dbReference type="ARBA" id="ARBA00002324"/>
    </source>
</evidence>
<gene>
    <name evidence="11 13" type="primary">nadD</name>
    <name evidence="13" type="ORF">R0137_05005</name>
</gene>
<keyword evidence="14" id="KW-1185">Reference proteome</keyword>
<dbReference type="SUPFAM" id="SSF52374">
    <property type="entry name" value="Nucleotidylyl transferase"/>
    <property type="match status" value="1"/>
</dbReference>
<keyword evidence="5 11" id="KW-0808">Transferase</keyword>
<dbReference type="GO" id="GO:0004515">
    <property type="term" value="F:nicotinate-nucleotide adenylyltransferase activity"/>
    <property type="evidence" value="ECO:0007669"/>
    <property type="project" value="UniProtKB-EC"/>
</dbReference>
<evidence type="ECO:0000256" key="7">
    <source>
        <dbReference type="ARBA" id="ARBA00022741"/>
    </source>
</evidence>
<keyword evidence="8 11" id="KW-0067">ATP-binding</keyword>
<comment type="function">
    <text evidence="1 11">Catalyzes the reversible adenylation of nicotinate mononucleotide (NaMN) to nicotinic acid adenine dinucleotide (NaAD).</text>
</comment>
<sequence>MSEVSGETLIYPERSGAVGVFGGTFNPIHFGHLRSALELLEALPLAQLRFMPASEPPHRASPQVSATDRAAMVERAIAGERRFVCDRRELDREGPSYTVESLEELRHELGDERGICLIMGCDALLGLPNWHRWEELLSLAHLVIMARPGWVFPDQGVLGSLMRDHAGVAEDLVREPAGSLVTQTLSPQDISATNIRVLLQSGLSARYLLPESVLAYIAERGLYAEQE</sequence>
<proteinExistence type="inferred from homology"/>
<evidence type="ECO:0000256" key="2">
    <source>
        <dbReference type="ARBA" id="ARBA00005019"/>
    </source>
</evidence>
<dbReference type="HAMAP" id="MF_00244">
    <property type="entry name" value="NaMN_adenylyltr"/>
    <property type="match status" value="1"/>
</dbReference>
<evidence type="ECO:0000256" key="3">
    <source>
        <dbReference type="ARBA" id="ARBA00009014"/>
    </source>
</evidence>
<comment type="catalytic activity">
    <reaction evidence="10 11">
        <text>nicotinate beta-D-ribonucleotide + ATP + H(+) = deamido-NAD(+) + diphosphate</text>
        <dbReference type="Rhea" id="RHEA:22860"/>
        <dbReference type="ChEBI" id="CHEBI:15378"/>
        <dbReference type="ChEBI" id="CHEBI:30616"/>
        <dbReference type="ChEBI" id="CHEBI:33019"/>
        <dbReference type="ChEBI" id="CHEBI:57502"/>
        <dbReference type="ChEBI" id="CHEBI:58437"/>
        <dbReference type="EC" id="2.7.7.18"/>
    </reaction>
</comment>
<dbReference type="Pfam" id="PF01467">
    <property type="entry name" value="CTP_transf_like"/>
    <property type="match status" value="1"/>
</dbReference>
<evidence type="ECO:0000256" key="8">
    <source>
        <dbReference type="ARBA" id="ARBA00022840"/>
    </source>
</evidence>
<evidence type="ECO:0000259" key="12">
    <source>
        <dbReference type="Pfam" id="PF01467"/>
    </source>
</evidence>
<protein>
    <recommendedName>
        <fullName evidence="11">Probable nicotinate-nucleotide adenylyltransferase</fullName>
        <ecNumber evidence="11">2.7.7.18</ecNumber>
    </recommendedName>
    <alternativeName>
        <fullName evidence="11">Deamido-NAD(+) diphosphorylase</fullName>
    </alternativeName>
    <alternativeName>
        <fullName evidence="11">Deamido-NAD(+) pyrophosphorylase</fullName>
    </alternativeName>
    <alternativeName>
        <fullName evidence="11">Nicotinate mononucleotide adenylyltransferase</fullName>
        <shortName evidence="11">NaMN adenylyltransferase</shortName>
    </alternativeName>
</protein>
<evidence type="ECO:0000256" key="9">
    <source>
        <dbReference type="ARBA" id="ARBA00023027"/>
    </source>
</evidence>
<evidence type="ECO:0000256" key="11">
    <source>
        <dbReference type="HAMAP-Rule" id="MF_00244"/>
    </source>
</evidence>
<evidence type="ECO:0000313" key="13">
    <source>
        <dbReference type="EMBL" id="WOJ97937.1"/>
    </source>
</evidence>
<evidence type="ECO:0000256" key="6">
    <source>
        <dbReference type="ARBA" id="ARBA00022695"/>
    </source>
</evidence>
<dbReference type="EMBL" id="CP136865">
    <property type="protein sequence ID" value="WOJ97937.1"/>
    <property type="molecule type" value="Genomic_DNA"/>
</dbReference>
<comment type="similarity">
    <text evidence="3 11">Belongs to the NadD family.</text>
</comment>
<keyword evidence="9 11" id="KW-0520">NAD</keyword>
<keyword evidence="7 11" id="KW-0547">Nucleotide-binding</keyword>
<evidence type="ECO:0000256" key="4">
    <source>
        <dbReference type="ARBA" id="ARBA00022642"/>
    </source>
</evidence>
<dbReference type="NCBIfam" id="NF000840">
    <property type="entry name" value="PRK00071.1-3"/>
    <property type="match status" value="1"/>
</dbReference>
<dbReference type="PANTHER" id="PTHR39321">
    <property type="entry name" value="NICOTINATE-NUCLEOTIDE ADENYLYLTRANSFERASE-RELATED"/>
    <property type="match status" value="1"/>
</dbReference>
<dbReference type="NCBIfam" id="NF000839">
    <property type="entry name" value="PRK00071.1-1"/>
    <property type="match status" value="1"/>
</dbReference>
<keyword evidence="4 11" id="KW-0662">Pyridine nucleotide biosynthesis</keyword>
<keyword evidence="6 11" id="KW-0548">Nucleotidyltransferase</keyword>
<feature type="domain" description="Cytidyltransferase-like" evidence="12">
    <location>
        <begin position="20"/>
        <end position="196"/>
    </location>
</feature>
<accession>A0ABZ0IFW4</accession>
<dbReference type="InterPro" id="IPR005248">
    <property type="entry name" value="NadD/NMNAT"/>
</dbReference>
<dbReference type="EC" id="2.7.7.18" evidence="11"/>
<dbReference type="Proteomes" id="UP001626549">
    <property type="component" value="Chromosome"/>
</dbReference>
<reference evidence="13 14" key="1">
    <citation type="submission" date="2023-10" db="EMBL/GenBank/DDBJ databases">
        <title>Two novel species belonging to the OM43/NOR5 clade.</title>
        <authorList>
            <person name="Park M."/>
        </authorList>
    </citation>
    <scope>NUCLEOTIDE SEQUENCE [LARGE SCALE GENOMIC DNA]</scope>
    <source>
        <strain evidence="13 14">IMCC45268</strain>
    </source>
</reference>
<evidence type="ECO:0000256" key="10">
    <source>
        <dbReference type="ARBA" id="ARBA00048721"/>
    </source>
</evidence>
<evidence type="ECO:0000313" key="14">
    <source>
        <dbReference type="Proteomes" id="UP001626549"/>
    </source>
</evidence>
<dbReference type="Gene3D" id="3.40.50.620">
    <property type="entry name" value="HUPs"/>
    <property type="match status" value="1"/>
</dbReference>
<dbReference type="NCBIfam" id="TIGR00125">
    <property type="entry name" value="cyt_tran_rel"/>
    <property type="match status" value="1"/>
</dbReference>
<dbReference type="NCBIfam" id="TIGR00482">
    <property type="entry name" value="nicotinate (nicotinamide) nucleotide adenylyltransferase"/>
    <property type="match status" value="1"/>
</dbReference>
<dbReference type="InterPro" id="IPR014729">
    <property type="entry name" value="Rossmann-like_a/b/a_fold"/>
</dbReference>
<evidence type="ECO:0000256" key="5">
    <source>
        <dbReference type="ARBA" id="ARBA00022679"/>
    </source>
</evidence>
<organism evidence="13 14">
    <name type="scientific">Congregibacter brevis</name>
    <dbReference type="NCBI Taxonomy" id="3081201"/>
    <lineage>
        <taxon>Bacteria</taxon>
        <taxon>Pseudomonadati</taxon>
        <taxon>Pseudomonadota</taxon>
        <taxon>Gammaproteobacteria</taxon>
        <taxon>Cellvibrionales</taxon>
        <taxon>Halieaceae</taxon>
        <taxon>Congregibacter</taxon>
    </lineage>
</organism>